<accession>A0A931HAN6</accession>
<proteinExistence type="predicted"/>
<evidence type="ECO:0000313" key="2">
    <source>
        <dbReference type="EMBL" id="MBH0112485.1"/>
    </source>
</evidence>
<dbReference type="AlphaFoldDB" id="A0A931HAN6"/>
<dbReference type="PANTHER" id="PTHR42850">
    <property type="entry name" value="METALLOPHOSPHOESTERASE"/>
    <property type="match status" value="1"/>
</dbReference>
<dbReference type="Gene3D" id="3.60.21.10">
    <property type="match status" value="1"/>
</dbReference>
<name>A0A931HAN6_9SPHN</name>
<dbReference type="InterPro" id="IPR004843">
    <property type="entry name" value="Calcineurin-like_PHP"/>
</dbReference>
<reference evidence="2" key="1">
    <citation type="submission" date="2020-11" db="EMBL/GenBank/DDBJ databases">
        <title>Novosphingobium aureum sp. nov., a marine bacterium isolated from sediment of a salt flat.</title>
        <authorList>
            <person name="Yoo Y."/>
            <person name="Kim J.-J."/>
        </authorList>
    </citation>
    <scope>NUCLEOTIDE SEQUENCE</scope>
    <source>
        <strain evidence="2">YJ-S2-02</strain>
    </source>
</reference>
<dbReference type="SUPFAM" id="SSF56300">
    <property type="entry name" value="Metallo-dependent phosphatases"/>
    <property type="match status" value="1"/>
</dbReference>
<dbReference type="GO" id="GO:0110154">
    <property type="term" value="P:RNA decapping"/>
    <property type="evidence" value="ECO:0007669"/>
    <property type="project" value="TreeGrafter"/>
</dbReference>
<protein>
    <submittedName>
        <fullName evidence="2">Serine/threonine protein phosphatase</fullName>
    </submittedName>
</protein>
<sequence length="266" mass="29512">MLGILKDLFARPKVATQPSAPAGERIYAIGDIHGRLDLFERLISQIERDEQARGKARTTLILLGDLIDRGPDSAGVIDLARKLSETRMVEILQGNHEEMLLSSRSDVNALRSFLRFGGLETIASYGVPPEDIAALSSEEVQALMNRTIPVADFDFIREFKKLVRIGDYVFVHAGLRPETPIDMQLGRDCRWIREPFLSHDGDFGAFVVHGHTITTEPDRRPNRIGIDTGAYVHGTLTAIGLQGTEQWFVQAHEDSSTQPGALEEIA</sequence>
<dbReference type="GO" id="GO:0008803">
    <property type="term" value="F:bis(5'-nucleosyl)-tetraphosphatase (symmetrical) activity"/>
    <property type="evidence" value="ECO:0007669"/>
    <property type="project" value="TreeGrafter"/>
</dbReference>
<dbReference type="InterPro" id="IPR050126">
    <property type="entry name" value="Ap4A_hydrolase"/>
</dbReference>
<evidence type="ECO:0000259" key="1">
    <source>
        <dbReference type="Pfam" id="PF00149"/>
    </source>
</evidence>
<dbReference type="Pfam" id="PF00149">
    <property type="entry name" value="Metallophos"/>
    <property type="match status" value="1"/>
</dbReference>
<dbReference type="GO" id="GO:0005737">
    <property type="term" value="C:cytoplasm"/>
    <property type="evidence" value="ECO:0007669"/>
    <property type="project" value="TreeGrafter"/>
</dbReference>
<dbReference type="Proteomes" id="UP000617634">
    <property type="component" value="Unassembled WGS sequence"/>
</dbReference>
<comment type="caution">
    <text evidence="2">The sequence shown here is derived from an EMBL/GenBank/DDBJ whole genome shotgun (WGS) entry which is preliminary data.</text>
</comment>
<dbReference type="EMBL" id="JADZGI010000001">
    <property type="protein sequence ID" value="MBH0112485.1"/>
    <property type="molecule type" value="Genomic_DNA"/>
</dbReference>
<gene>
    <name evidence="2" type="ORF">I5E68_05905</name>
</gene>
<keyword evidence="3" id="KW-1185">Reference proteome</keyword>
<dbReference type="GO" id="GO:0016791">
    <property type="term" value="F:phosphatase activity"/>
    <property type="evidence" value="ECO:0007669"/>
    <property type="project" value="TreeGrafter"/>
</dbReference>
<evidence type="ECO:0000313" key="3">
    <source>
        <dbReference type="Proteomes" id="UP000617634"/>
    </source>
</evidence>
<feature type="domain" description="Calcineurin-like phosphoesterase" evidence="1">
    <location>
        <begin position="25"/>
        <end position="212"/>
    </location>
</feature>
<organism evidence="2 3">
    <name type="scientific">Novosphingobium aureum</name>
    <dbReference type="NCBI Taxonomy" id="2792964"/>
    <lineage>
        <taxon>Bacteria</taxon>
        <taxon>Pseudomonadati</taxon>
        <taxon>Pseudomonadota</taxon>
        <taxon>Alphaproteobacteria</taxon>
        <taxon>Sphingomonadales</taxon>
        <taxon>Sphingomonadaceae</taxon>
        <taxon>Novosphingobium</taxon>
    </lineage>
</organism>
<dbReference type="CDD" id="cd00144">
    <property type="entry name" value="MPP_PPP_family"/>
    <property type="match status" value="1"/>
</dbReference>
<dbReference type="InterPro" id="IPR029052">
    <property type="entry name" value="Metallo-depent_PP-like"/>
</dbReference>
<dbReference type="RefSeq" id="WP_197161972.1">
    <property type="nucleotide sequence ID" value="NZ_JADZGI010000001.1"/>
</dbReference>
<dbReference type="PANTHER" id="PTHR42850:SF4">
    <property type="entry name" value="ZINC-DEPENDENT ENDOPOLYPHOSPHATASE"/>
    <property type="match status" value="1"/>
</dbReference>